<accession>A0ABR9ZW26</accession>
<evidence type="ECO:0000259" key="4">
    <source>
        <dbReference type="PROSITE" id="PS51832"/>
    </source>
</evidence>
<dbReference type="PANTHER" id="PTHR43155">
    <property type="entry name" value="CYCLIC DI-GMP PHOSPHODIESTERASE PA4108-RELATED"/>
    <property type="match status" value="1"/>
</dbReference>
<dbReference type="Gene3D" id="1.10.3210.10">
    <property type="entry name" value="Hypothetical protein af1432"/>
    <property type="match status" value="1"/>
</dbReference>
<dbReference type="InterPro" id="IPR003660">
    <property type="entry name" value="HAMP_dom"/>
</dbReference>
<comment type="caution">
    <text evidence="5">The sequence shown here is derived from an EMBL/GenBank/DDBJ whole genome shotgun (WGS) entry which is preliminary data.</text>
</comment>
<dbReference type="Pfam" id="PF13487">
    <property type="entry name" value="HD_5"/>
    <property type="match status" value="1"/>
</dbReference>
<name>A0ABR9ZW26_9FIRM</name>
<proteinExistence type="predicted"/>
<dbReference type="InterPro" id="IPR006674">
    <property type="entry name" value="HD_domain"/>
</dbReference>
<organism evidence="5 6">
    <name type="scientific">Fusibacter ferrireducens</name>
    <dbReference type="NCBI Taxonomy" id="2785058"/>
    <lineage>
        <taxon>Bacteria</taxon>
        <taxon>Bacillati</taxon>
        <taxon>Bacillota</taxon>
        <taxon>Clostridia</taxon>
        <taxon>Eubacteriales</taxon>
        <taxon>Eubacteriales Family XII. Incertae Sedis</taxon>
        <taxon>Fusibacter</taxon>
    </lineage>
</organism>
<feature type="domain" description="HAMP" evidence="2">
    <location>
        <begin position="165"/>
        <end position="217"/>
    </location>
</feature>
<dbReference type="CDD" id="cd06225">
    <property type="entry name" value="HAMP"/>
    <property type="match status" value="1"/>
</dbReference>
<dbReference type="CDD" id="cd00077">
    <property type="entry name" value="HDc"/>
    <property type="match status" value="1"/>
</dbReference>
<dbReference type="NCBIfam" id="TIGR00277">
    <property type="entry name" value="HDIG"/>
    <property type="match status" value="1"/>
</dbReference>
<evidence type="ECO:0000259" key="2">
    <source>
        <dbReference type="PROSITE" id="PS50885"/>
    </source>
</evidence>
<dbReference type="RefSeq" id="WP_194702882.1">
    <property type="nucleotide sequence ID" value="NZ_JADKNH010000010.1"/>
</dbReference>
<dbReference type="SMART" id="SM00471">
    <property type="entry name" value="HDc"/>
    <property type="match status" value="1"/>
</dbReference>
<keyword evidence="1" id="KW-0472">Membrane</keyword>
<dbReference type="SUPFAM" id="SSF158472">
    <property type="entry name" value="HAMP domain-like"/>
    <property type="match status" value="1"/>
</dbReference>
<feature type="transmembrane region" description="Helical" evidence="1">
    <location>
        <begin position="12"/>
        <end position="32"/>
    </location>
</feature>
<dbReference type="PROSITE" id="PS51831">
    <property type="entry name" value="HD"/>
    <property type="match status" value="1"/>
</dbReference>
<keyword evidence="1" id="KW-1133">Transmembrane helix</keyword>
<dbReference type="InterPro" id="IPR006675">
    <property type="entry name" value="HDIG_dom"/>
</dbReference>
<dbReference type="Gene3D" id="6.10.340.10">
    <property type="match status" value="1"/>
</dbReference>
<feature type="domain" description="HD" evidence="3">
    <location>
        <begin position="269"/>
        <end position="391"/>
    </location>
</feature>
<evidence type="ECO:0000313" key="6">
    <source>
        <dbReference type="Proteomes" id="UP000614200"/>
    </source>
</evidence>
<gene>
    <name evidence="5" type="ORF">ISU02_16125</name>
</gene>
<dbReference type="EMBL" id="JADKNH010000010">
    <property type="protein sequence ID" value="MBF4694640.1"/>
    <property type="molecule type" value="Genomic_DNA"/>
</dbReference>
<reference evidence="5 6" key="1">
    <citation type="submission" date="2020-11" db="EMBL/GenBank/DDBJ databases">
        <title>Fusibacter basophilias sp. nov.</title>
        <authorList>
            <person name="Qiu D."/>
        </authorList>
    </citation>
    <scope>NUCLEOTIDE SEQUENCE [LARGE SCALE GENOMIC DNA]</scope>
    <source>
        <strain evidence="5 6">Q10-2</strain>
    </source>
</reference>
<dbReference type="PROSITE" id="PS50885">
    <property type="entry name" value="HAMP"/>
    <property type="match status" value="1"/>
</dbReference>
<sequence>MKFRSIRGRLSFYIIIVILLVTSLRIGVVYFVKSQNMMTEMTDNINALVDIGSNALKRPLWDFDLGNVEDVAKTLILDVNVSEVVITDQKGNIIIKKIKLYEEQTDPFLSRRRQIFFNDQYIGNIMINFTDQFYEQKKYSDIFYEIFLGLLEISFLGWIVLWISSMITKPLLNLTQIADNIAKGNLDNKLMSNTADEIGTLENTILSMQNQLKAHIDEIELNHDEIQALYEETSAMNEELETLVSTLDKNYQETITALANAIEASDSYTRGHCDRVQKYAMLIADKIGMNARDKRNLHMAAILHDIGKIGVPMEILNKETPLTVEEMDHIKRHSEIGYQIMRDIEFLSESAQIVLQHHERYDGKGYNNGLSGESILLSARIIGIADAYDAMTSSRAYRKTPLTHEKAVDEIVMGSGTQFDGMLVDAFLEVLTFEA</sequence>
<dbReference type="InterPro" id="IPR037522">
    <property type="entry name" value="HD_GYP_dom"/>
</dbReference>
<keyword evidence="6" id="KW-1185">Reference proteome</keyword>
<dbReference type="InterPro" id="IPR003607">
    <property type="entry name" value="HD/PDEase_dom"/>
</dbReference>
<dbReference type="Proteomes" id="UP000614200">
    <property type="component" value="Unassembled WGS sequence"/>
</dbReference>
<protein>
    <submittedName>
        <fullName evidence="5">HD domain-containing protein</fullName>
    </submittedName>
</protein>
<evidence type="ECO:0000313" key="5">
    <source>
        <dbReference type="EMBL" id="MBF4694640.1"/>
    </source>
</evidence>
<feature type="domain" description="HD-GYP" evidence="4">
    <location>
        <begin position="247"/>
        <end position="435"/>
    </location>
</feature>
<evidence type="ECO:0000256" key="1">
    <source>
        <dbReference type="SAM" id="Phobius"/>
    </source>
</evidence>
<dbReference type="SMART" id="SM00304">
    <property type="entry name" value="HAMP"/>
    <property type="match status" value="1"/>
</dbReference>
<dbReference type="PROSITE" id="PS51832">
    <property type="entry name" value="HD_GYP"/>
    <property type="match status" value="1"/>
</dbReference>
<dbReference type="PANTHER" id="PTHR43155:SF2">
    <property type="entry name" value="CYCLIC DI-GMP PHOSPHODIESTERASE PA4108"/>
    <property type="match status" value="1"/>
</dbReference>
<feature type="transmembrane region" description="Helical" evidence="1">
    <location>
        <begin position="142"/>
        <end position="163"/>
    </location>
</feature>
<dbReference type="Pfam" id="PF00672">
    <property type="entry name" value="HAMP"/>
    <property type="match status" value="1"/>
</dbReference>
<evidence type="ECO:0000259" key="3">
    <source>
        <dbReference type="PROSITE" id="PS51831"/>
    </source>
</evidence>
<keyword evidence="1" id="KW-0812">Transmembrane</keyword>
<dbReference type="SUPFAM" id="SSF109604">
    <property type="entry name" value="HD-domain/PDEase-like"/>
    <property type="match status" value="1"/>
</dbReference>